<evidence type="ECO:0000313" key="2">
    <source>
        <dbReference type="Proteomes" id="UP000315711"/>
    </source>
</evidence>
<keyword evidence="2" id="KW-1185">Reference proteome</keyword>
<organism evidence="1 2">
    <name type="scientific">Halalkalibacter nanhaiisediminis</name>
    <dbReference type="NCBI Taxonomy" id="688079"/>
    <lineage>
        <taxon>Bacteria</taxon>
        <taxon>Bacillati</taxon>
        <taxon>Bacillota</taxon>
        <taxon>Bacilli</taxon>
        <taxon>Bacillales</taxon>
        <taxon>Bacillaceae</taxon>
        <taxon>Halalkalibacter</taxon>
    </lineage>
</organism>
<name>A0A562QGP7_9BACI</name>
<gene>
    <name evidence="1" type="ORF">IQ10_02471</name>
</gene>
<dbReference type="EMBL" id="VLKZ01000006">
    <property type="protein sequence ID" value="TWI55909.1"/>
    <property type="molecule type" value="Genomic_DNA"/>
</dbReference>
<accession>A0A562QGP7</accession>
<reference evidence="1 2" key="1">
    <citation type="journal article" date="2015" name="Stand. Genomic Sci.">
        <title>Genomic Encyclopedia of Bacterial and Archaeal Type Strains, Phase III: the genomes of soil and plant-associated and newly described type strains.</title>
        <authorList>
            <person name="Whitman W.B."/>
            <person name="Woyke T."/>
            <person name="Klenk H.P."/>
            <person name="Zhou Y."/>
            <person name="Lilburn T.G."/>
            <person name="Beck B.J."/>
            <person name="De Vos P."/>
            <person name="Vandamme P."/>
            <person name="Eisen J.A."/>
            <person name="Garrity G."/>
            <person name="Hugenholtz P."/>
            <person name="Kyrpides N.C."/>
        </authorList>
    </citation>
    <scope>NUCLEOTIDE SEQUENCE [LARGE SCALE GENOMIC DNA]</scope>
    <source>
        <strain evidence="1 2">CGMCC 1.10116</strain>
    </source>
</reference>
<evidence type="ECO:0000313" key="1">
    <source>
        <dbReference type="EMBL" id="TWI55909.1"/>
    </source>
</evidence>
<dbReference type="OrthoDB" id="2353056at2"/>
<dbReference type="Proteomes" id="UP000315711">
    <property type="component" value="Unassembled WGS sequence"/>
</dbReference>
<dbReference type="AlphaFoldDB" id="A0A562QGP7"/>
<protein>
    <submittedName>
        <fullName evidence="1">Uncharacterized protein</fullName>
    </submittedName>
</protein>
<comment type="caution">
    <text evidence="1">The sequence shown here is derived from an EMBL/GenBank/DDBJ whole genome shotgun (WGS) entry which is preliminary data.</text>
</comment>
<dbReference type="RefSeq" id="WP_144450760.1">
    <property type="nucleotide sequence ID" value="NZ_VLKZ01000006.1"/>
</dbReference>
<sequence>MSTLRTITGLWKNHEETSEQPKLPGLKTRYYKKSRETMIENVKKIINNKKFPNWEITQVDVERGEISLKKQGVGSSIMVVTVFKLNPIKSAIDVYCAKQGSFGDFGSSYRSILTFLHALDTEVTPEG</sequence>
<proteinExistence type="predicted"/>